<gene>
    <name evidence="1" type="ORF">OGZ38_09190</name>
</gene>
<proteinExistence type="predicted"/>
<name>A0AB35KD78_9LACT</name>
<sequence length="82" mass="9307">MTDLTYNIIHLELNSVYVNITSNIFSVDTSCRESSCKLANAIDLNKVIGTGLKEENDKVTDISTSNVWWLVVSRRGLYFDNF</sequence>
<organism evidence="1 2">
    <name type="scientific">Lactococcus lactis</name>
    <dbReference type="NCBI Taxonomy" id="1358"/>
    <lineage>
        <taxon>Bacteria</taxon>
        <taxon>Bacillati</taxon>
        <taxon>Bacillota</taxon>
        <taxon>Bacilli</taxon>
        <taxon>Lactobacillales</taxon>
        <taxon>Streptococcaceae</taxon>
        <taxon>Lactococcus</taxon>
    </lineage>
</organism>
<dbReference type="Proteomes" id="UP001152820">
    <property type="component" value="Unassembled WGS sequence"/>
</dbReference>
<accession>A0AB35KD78</accession>
<comment type="caution">
    <text evidence="1">The sequence shown here is derived from an EMBL/GenBank/DDBJ whole genome shotgun (WGS) entry which is preliminary data.</text>
</comment>
<reference evidence="1" key="2">
    <citation type="journal article" date="2023" name="Food Microbiol.">
        <title>Evaluation of the fermentation potential of lactic acid bacteria isolated from herbs, fruits and vegetables as starter cultures in nut-based milk alternatives.</title>
        <authorList>
            <person name="Huang W."/>
            <person name="Dong A."/>
            <person name="Pham H.T."/>
            <person name="Zhou C."/>
            <person name="Huo Z."/>
            <person name="Watjen A.P."/>
            <person name="Prakash S."/>
            <person name="Bang-Berthelsen C.H."/>
            <person name="Turner M.S."/>
        </authorList>
    </citation>
    <scope>NUCLEOTIDE SEQUENCE</scope>
    <source>
        <strain evidence="1">593</strain>
    </source>
</reference>
<evidence type="ECO:0000313" key="1">
    <source>
        <dbReference type="EMBL" id="MDG5049317.1"/>
    </source>
</evidence>
<reference evidence="1" key="1">
    <citation type="submission" date="2022-10" db="EMBL/GenBank/DDBJ databases">
        <authorList>
            <person name="Turner M.S."/>
            <person name="Huang W."/>
        </authorList>
    </citation>
    <scope>NUCLEOTIDE SEQUENCE</scope>
    <source>
        <strain evidence="1">593</strain>
    </source>
</reference>
<dbReference type="EMBL" id="JAOWLO010000006">
    <property type="protein sequence ID" value="MDG5049317.1"/>
    <property type="molecule type" value="Genomic_DNA"/>
</dbReference>
<dbReference type="AlphaFoldDB" id="A0AB35KD78"/>
<dbReference type="RefSeq" id="WP_278200176.1">
    <property type="nucleotide sequence ID" value="NZ_JAOWLQ010000005.1"/>
</dbReference>
<evidence type="ECO:0000313" key="2">
    <source>
        <dbReference type="Proteomes" id="UP001152820"/>
    </source>
</evidence>
<protein>
    <submittedName>
        <fullName evidence="1">Uncharacterized protein</fullName>
    </submittedName>
</protein>